<feature type="compositionally biased region" description="Basic residues" evidence="1">
    <location>
        <begin position="9"/>
        <end position="21"/>
    </location>
</feature>
<reference evidence="2 3" key="1">
    <citation type="submission" date="2006-12" db="EMBL/GenBank/DDBJ databases">
        <title>Bifidobacterium adolescentis complete genome sequence.</title>
        <authorList>
            <person name="Suzuki T."/>
            <person name="Tsuda Y."/>
            <person name="Kanou N."/>
            <person name="Inoue T."/>
            <person name="Kumazaki K."/>
            <person name="Nagano S."/>
            <person name="Hirai S."/>
            <person name="Tanaka K."/>
            <person name="Watanabe K."/>
        </authorList>
    </citation>
    <scope>NUCLEOTIDE SEQUENCE [LARGE SCALE GENOMIC DNA]</scope>
    <source>
        <strain evidence="3">ATCC 15703 / DSM 20083 / NCTC 11814 / E194a</strain>
    </source>
</reference>
<dbReference type="STRING" id="367928.BAD_0223"/>
<evidence type="ECO:0000256" key="1">
    <source>
        <dbReference type="SAM" id="MobiDB-lite"/>
    </source>
</evidence>
<dbReference type="EMBL" id="AP009256">
    <property type="protein sequence ID" value="BAF39004.1"/>
    <property type="molecule type" value="Genomic_DNA"/>
</dbReference>
<evidence type="ECO:0000313" key="2">
    <source>
        <dbReference type="EMBL" id="BAF39004.1"/>
    </source>
</evidence>
<dbReference type="GO" id="GO:0016301">
    <property type="term" value="F:kinase activity"/>
    <property type="evidence" value="ECO:0007669"/>
    <property type="project" value="UniProtKB-KW"/>
</dbReference>
<gene>
    <name evidence="2" type="ordered locus">BAD_0223</name>
</gene>
<sequence>MNGKEHPWPKRPIRTTRRTTPKPKTATIPTPAASAPPSPPKAR</sequence>
<dbReference type="HOGENOM" id="CLU_3230230_0_0_11"/>
<keyword evidence="2" id="KW-0418">Kinase</keyword>
<dbReference type="Proteomes" id="UP000008702">
    <property type="component" value="Chromosome"/>
</dbReference>
<feature type="region of interest" description="Disordered" evidence="1">
    <location>
        <begin position="1"/>
        <end position="43"/>
    </location>
</feature>
<dbReference type="KEGG" id="bad:BAD_0223"/>
<keyword evidence="3" id="KW-1185">Reference proteome</keyword>
<keyword evidence="2" id="KW-0808">Transferase</keyword>
<accession>A0ZZX1</accession>
<feature type="compositionally biased region" description="Pro residues" evidence="1">
    <location>
        <begin position="34"/>
        <end position="43"/>
    </location>
</feature>
<protein>
    <submittedName>
        <fullName evidence="2">Serine-threonine protein kinase</fullName>
    </submittedName>
</protein>
<organism evidence="2 3">
    <name type="scientific">Bifidobacterium adolescentis (strain ATCC 15703 / DSM 20083 / NCTC 11814 / E194a)</name>
    <dbReference type="NCBI Taxonomy" id="367928"/>
    <lineage>
        <taxon>Bacteria</taxon>
        <taxon>Bacillati</taxon>
        <taxon>Actinomycetota</taxon>
        <taxon>Actinomycetes</taxon>
        <taxon>Bifidobacteriales</taxon>
        <taxon>Bifidobacteriaceae</taxon>
        <taxon>Bifidobacterium</taxon>
    </lineage>
</organism>
<feature type="compositionally biased region" description="Low complexity" evidence="1">
    <location>
        <begin position="22"/>
        <end position="33"/>
    </location>
</feature>
<evidence type="ECO:0000313" key="3">
    <source>
        <dbReference type="Proteomes" id="UP000008702"/>
    </source>
</evidence>
<proteinExistence type="predicted"/>
<dbReference type="AlphaFoldDB" id="A0ZZX1"/>
<name>A0ZZX1_BIFAA</name>